<keyword evidence="5" id="KW-0812">Transmembrane</keyword>
<evidence type="ECO:0000256" key="4">
    <source>
        <dbReference type="RuleBase" id="RU361153"/>
    </source>
</evidence>
<evidence type="ECO:0000256" key="6">
    <source>
        <dbReference type="SAM" id="SignalP"/>
    </source>
</evidence>
<dbReference type="Proteomes" id="UP000604046">
    <property type="component" value="Unassembled WGS sequence"/>
</dbReference>
<feature type="transmembrane region" description="Helical" evidence="5">
    <location>
        <begin position="383"/>
        <end position="403"/>
    </location>
</feature>
<keyword evidence="2 4" id="KW-0378">Hydrolase</keyword>
<evidence type="ECO:0000256" key="2">
    <source>
        <dbReference type="ARBA" id="ARBA00022801"/>
    </source>
</evidence>
<dbReference type="Pfam" id="PF00150">
    <property type="entry name" value="Cellulase"/>
    <property type="match status" value="1"/>
</dbReference>
<dbReference type="Gene3D" id="3.20.20.80">
    <property type="entry name" value="Glycosidases"/>
    <property type="match status" value="2"/>
</dbReference>
<evidence type="ECO:0000259" key="7">
    <source>
        <dbReference type="Pfam" id="PF00150"/>
    </source>
</evidence>
<gene>
    <name evidence="8" type="ORF">SNAT2548_LOCUS26024</name>
</gene>
<evidence type="ECO:0000256" key="5">
    <source>
        <dbReference type="SAM" id="Phobius"/>
    </source>
</evidence>
<feature type="chain" id="PRO_5032969649" description="Glycoside hydrolase family 5 domain-containing protein" evidence="6">
    <location>
        <begin position="23"/>
        <end position="515"/>
    </location>
</feature>
<dbReference type="GO" id="GO:0004553">
    <property type="term" value="F:hydrolase activity, hydrolyzing O-glycosyl compounds"/>
    <property type="evidence" value="ECO:0007669"/>
    <property type="project" value="InterPro"/>
</dbReference>
<evidence type="ECO:0000313" key="8">
    <source>
        <dbReference type="EMBL" id="CAE7466048.1"/>
    </source>
</evidence>
<feature type="transmembrane region" description="Helical" evidence="5">
    <location>
        <begin position="200"/>
        <end position="222"/>
    </location>
</feature>
<evidence type="ECO:0000313" key="9">
    <source>
        <dbReference type="Proteomes" id="UP000604046"/>
    </source>
</evidence>
<name>A0A812S6D7_9DINO</name>
<feature type="transmembrane region" description="Helical" evidence="5">
    <location>
        <begin position="303"/>
        <end position="325"/>
    </location>
</feature>
<keyword evidence="9" id="KW-1185">Reference proteome</keyword>
<dbReference type="GO" id="GO:0000272">
    <property type="term" value="P:polysaccharide catabolic process"/>
    <property type="evidence" value="ECO:0007669"/>
    <property type="project" value="InterPro"/>
</dbReference>
<dbReference type="InterPro" id="IPR017853">
    <property type="entry name" value="GH"/>
</dbReference>
<dbReference type="EMBL" id="CAJNDS010002414">
    <property type="protein sequence ID" value="CAE7466048.1"/>
    <property type="molecule type" value="Genomic_DNA"/>
</dbReference>
<keyword evidence="6" id="KW-0732">Signal</keyword>
<dbReference type="AlphaFoldDB" id="A0A812S6D7"/>
<organism evidence="8 9">
    <name type="scientific">Symbiodinium natans</name>
    <dbReference type="NCBI Taxonomy" id="878477"/>
    <lineage>
        <taxon>Eukaryota</taxon>
        <taxon>Sar</taxon>
        <taxon>Alveolata</taxon>
        <taxon>Dinophyceae</taxon>
        <taxon>Suessiales</taxon>
        <taxon>Symbiodiniaceae</taxon>
        <taxon>Symbiodinium</taxon>
    </lineage>
</organism>
<comment type="caution">
    <text evidence="8">The sequence shown here is derived from an EMBL/GenBank/DDBJ whole genome shotgun (WGS) entry which is preliminary data.</text>
</comment>
<proteinExistence type="inferred from homology"/>
<feature type="domain" description="Glycoside hydrolase family 5" evidence="7">
    <location>
        <begin position="76"/>
        <end position="192"/>
    </location>
</feature>
<comment type="similarity">
    <text evidence="1 4">Belongs to the glycosyl hydrolase 5 (cellulase A) family.</text>
</comment>
<accession>A0A812S6D7</accession>
<feature type="signal peptide" evidence="6">
    <location>
        <begin position="1"/>
        <end position="22"/>
    </location>
</feature>
<dbReference type="PANTHER" id="PTHR31263:SF0">
    <property type="entry name" value="CELLULASE FAMILY PROTEIN (AFU_ORTHOLOGUE AFUA_5G14560)"/>
    <property type="match status" value="1"/>
</dbReference>
<protein>
    <recommendedName>
        <fullName evidence="7">Glycoside hydrolase family 5 domain-containing protein</fullName>
    </recommendedName>
</protein>
<keyword evidence="5" id="KW-0472">Membrane</keyword>
<keyword evidence="3 4" id="KW-0326">Glycosidase</keyword>
<feature type="transmembrane region" description="Helical" evidence="5">
    <location>
        <begin position="272"/>
        <end position="291"/>
    </location>
</feature>
<dbReference type="OrthoDB" id="660759at2759"/>
<dbReference type="PANTHER" id="PTHR31263">
    <property type="entry name" value="CELLULASE FAMILY PROTEIN (AFU_ORTHOLOGUE AFUA_5G14560)"/>
    <property type="match status" value="1"/>
</dbReference>
<evidence type="ECO:0000256" key="1">
    <source>
        <dbReference type="ARBA" id="ARBA00005641"/>
    </source>
</evidence>
<evidence type="ECO:0000256" key="3">
    <source>
        <dbReference type="ARBA" id="ARBA00023295"/>
    </source>
</evidence>
<reference evidence="8" key="1">
    <citation type="submission" date="2021-02" db="EMBL/GenBank/DDBJ databases">
        <authorList>
            <person name="Dougan E. K."/>
            <person name="Rhodes N."/>
            <person name="Thang M."/>
            <person name="Chan C."/>
        </authorList>
    </citation>
    <scope>NUCLEOTIDE SEQUENCE</scope>
</reference>
<dbReference type="InterPro" id="IPR001547">
    <property type="entry name" value="Glyco_hydro_5"/>
</dbReference>
<dbReference type="SUPFAM" id="SSF51445">
    <property type="entry name" value="(Trans)glycosidases"/>
    <property type="match status" value="1"/>
</dbReference>
<sequence>MVALAALGPLRILLCHFLPADAEVILNNHVSTSMWLRARLVWLPAFCPDVVAACIDVMWAAREKRCCSTTDKEGLWYTAAYPESEWLRALGLMASRYKDNPLVVGFDLRNEIRPSGIVWPGWHTKNNLTDWAAASVRGAHRVLNASDNMLIIISGVYFSLFLCQVPTYPVHSEVPFLAGRVVYTAHEYNWFNFHFLAREIIQIYCMVVAVTFLMCWFLTLLVRRARGRPGPATQRLLGCFYLLAGCVRCQRCRCRAGARAEDRQQNGPRCGLEFTAAALLTALCALCLKIFPAFVQTCAFDGFLAATLCAVFAPTLAVVSLVLWIRAVFLAFMQHLEPADLRMPRPNSRTLPLSPLSGHEETGPSEPRSQLSCAWHVKQCRSLGCLCLLTACVAFFGLAVVWVEFGSYEAFERELNFKWGFLLSAGNAAPVWLGEFGTNTQSLWWKHMLAYLQKHDLDFAYWSVNGEKSNGQPESFGLFMENFVDLRQPWKIQQLQAVMNATRAGSEREWSVSMI</sequence>
<keyword evidence="5" id="KW-1133">Transmembrane helix</keyword>